<dbReference type="Gene3D" id="3.40.50.920">
    <property type="match status" value="1"/>
</dbReference>
<dbReference type="PANTHER" id="PTHR43257:SF2">
    <property type="entry name" value="PYRUVATE DEHYDROGENASE E1 COMPONENT SUBUNIT BETA"/>
    <property type="match status" value="1"/>
</dbReference>
<gene>
    <name evidence="5" type="ORF">E1091_19230</name>
</gene>
<organism evidence="5 6">
    <name type="scientific">Micromonospora fluostatini</name>
    <dbReference type="NCBI Taxonomy" id="1629071"/>
    <lineage>
        <taxon>Bacteria</taxon>
        <taxon>Bacillati</taxon>
        <taxon>Actinomycetota</taxon>
        <taxon>Actinomycetes</taxon>
        <taxon>Micromonosporales</taxon>
        <taxon>Micromonosporaceae</taxon>
        <taxon>Micromonospora</taxon>
    </lineage>
</organism>
<comment type="cofactor">
    <cofactor evidence="1">
        <name>thiamine diphosphate</name>
        <dbReference type="ChEBI" id="CHEBI:58937"/>
    </cofactor>
</comment>
<keyword evidence="6" id="KW-1185">Reference proteome</keyword>
<evidence type="ECO:0000259" key="4">
    <source>
        <dbReference type="Pfam" id="PF02780"/>
    </source>
</evidence>
<feature type="non-terminal residue" evidence="5">
    <location>
        <position position="1"/>
    </location>
</feature>
<dbReference type="Pfam" id="PF02780">
    <property type="entry name" value="Transketolase_C"/>
    <property type="match status" value="1"/>
</dbReference>
<proteinExistence type="predicted"/>
<dbReference type="PANTHER" id="PTHR43257">
    <property type="entry name" value="PYRUVATE DEHYDROGENASE E1 COMPONENT BETA SUBUNIT"/>
    <property type="match status" value="1"/>
</dbReference>
<protein>
    <submittedName>
        <fullName evidence="5">Acetoin dehydrogenase</fullName>
    </submittedName>
</protein>
<dbReference type="Proteomes" id="UP000295626">
    <property type="component" value="Unassembled WGS sequence"/>
</dbReference>
<accession>A0ABY2DCK5</accession>
<comment type="caution">
    <text evidence="5">The sequence shown here is derived from an EMBL/GenBank/DDBJ whole genome shotgun (WGS) entry which is preliminary data.</text>
</comment>
<dbReference type="InterPro" id="IPR033248">
    <property type="entry name" value="Transketolase_C"/>
</dbReference>
<evidence type="ECO:0000256" key="1">
    <source>
        <dbReference type="ARBA" id="ARBA00001964"/>
    </source>
</evidence>
<evidence type="ECO:0000313" key="5">
    <source>
        <dbReference type="EMBL" id="TDB80589.1"/>
    </source>
</evidence>
<dbReference type="EMBL" id="SMKE01001089">
    <property type="protein sequence ID" value="TDB80589.1"/>
    <property type="molecule type" value="Genomic_DNA"/>
</dbReference>
<name>A0ABY2DCK5_9ACTN</name>
<evidence type="ECO:0000256" key="2">
    <source>
        <dbReference type="ARBA" id="ARBA00023002"/>
    </source>
</evidence>
<dbReference type="InterPro" id="IPR009014">
    <property type="entry name" value="Transketo_C/PFOR_II"/>
</dbReference>
<evidence type="ECO:0000256" key="3">
    <source>
        <dbReference type="ARBA" id="ARBA00023052"/>
    </source>
</evidence>
<keyword evidence="3" id="KW-0786">Thiamine pyrophosphate</keyword>
<sequence length="48" mass="5132">AECFADLRAPVARVAAPDVPMPAAPALQKAVVPEAEHVVEAVRRTVRR</sequence>
<feature type="domain" description="Transketolase C-terminal" evidence="4">
    <location>
        <begin position="2"/>
        <end position="38"/>
    </location>
</feature>
<evidence type="ECO:0000313" key="6">
    <source>
        <dbReference type="Proteomes" id="UP000295626"/>
    </source>
</evidence>
<keyword evidence="2" id="KW-0560">Oxidoreductase</keyword>
<dbReference type="SUPFAM" id="SSF52922">
    <property type="entry name" value="TK C-terminal domain-like"/>
    <property type="match status" value="1"/>
</dbReference>
<reference evidence="5 6" key="1">
    <citation type="submission" date="2019-02" db="EMBL/GenBank/DDBJ databases">
        <title>Draft genome sequences of novel Actinobacteria.</title>
        <authorList>
            <person name="Sahin N."/>
            <person name="Ay H."/>
            <person name="Saygin H."/>
        </authorList>
    </citation>
    <scope>NUCLEOTIDE SEQUENCE [LARGE SCALE GENOMIC DNA]</scope>
    <source>
        <strain evidence="5 6">JCM 30529</strain>
    </source>
</reference>